<reference evidence="6" key="1">
    <citation type="journal article" date="2021" name="PeerJ">
        <title>Extensive microbial diversity within the chicken gut microbiome revealed by metagenomics and culture.</title>
        <authorList>
            <person name="Gilroy R."/>
            <person name="Ravi A."/>
            <person name="Getino M."/>
            <person name="Pursley I."/>
            <person name="Horton D.L."/>
            <person name="Alikhan N.F."/>
            <person name="Baker D."/>
            <person name="Gharbi K."/>
            <person name="Hall N."/>
            <person name="Watson M."/>
            <person name="Adriaenssens E.M."/>
            <person name="Foster-Nyarko E."/>
            <person name="Jarju S."/>
            <person name="Secka A."/>
            <person name="Antonio M."/>
            <person name="Oren A."/>
            <person name="Chaudhuri R.R."/>
            <person name="La Ragione R."/>
            <person name="Hildebrand F."/>
            <person name="Pallen M.J."/>
        </authorList>
    </citation>
    <scope>NUCLEOTIDE SEQUENCE</scope>
    <source>
        <strain evidence="6">ChiHejej3B27-3195</strain>
    </source>
</reference>
<dbReference type="InterPro" id="IPR036271">
    <property type="entry name" value="Tet_transcr_reg_TetR-rel_C_sf"/>
</dbReference>
<accession>A0A9D1URB8</accession>
<evidence type="ECO:0000256" key="2">
    <source>
        <dbReference type="ARBA" id="ARBA00023125"/>
    </source>
</evidence>
<dbReference type="AlphaFoldDB" id="A0A9D1URB8"/>
<evidence type="ECO:0000313" key="6">
    <source>
        <dbReference type="EMBL" id="HIW98812.1"/>
    </source>
</evidence>
<dbReference type="GO" id="GO:0000976">
    <property type="term" value="F:transcription cis-regulatory region binding"/>
    <property type="evidence" value="ECO:0007669"/>
    <property type="project" value="TreeGrafter"/>
</dbReference>
<proteinExistence type="predicted"/>
<gene>
    <name evidence="6" type="ORF">H9871_01580</name>
</gene>
<dbReference type="InterPro" id="IPR050109">
    <property type="entry name" value="HTH-type_TetR-like_transc_reg"/>
</dbReference>
<dbReference type="PANTHER" id="PTHR30055">
    <property type="entry name" value="HTH-TYPE TRANSCRIPTIONAL REGULATOR RUTR"/>
    <property type="match status" value="1"/>
</dbReference>
<reference evidence="6" key="2">
    <citation type="submission" date="2021-04" db="EMBL/GenBank/DDBJ databases">
        <authorList>
            <person name="Gilroy R."/>
        </authorList>
    </citation>
    <scope>NUCLEOTIDE SEQUENCE</scope>
    <source>
        <strain evidence="6">ChiHejej3B27-3195</strain>
    </source>
</reference>
<dbReference type="Gene3D" id="1.10.10.60">
    <property type="entry name" value="Homeodomain-like"/>
    <property type="match status" value="1"/>
</dbReference>
<evidence type="ECO:0000256" key="4">
    <source>
        <dbReference type="PROSITE-ProRule" id="PRU00335"/>
    </source>
</evidence>
<evidence type="ECO:0000313" key="7">
    <source>
        <dbReference type="Proteomes" id="UP000824151"/>
    </source>
</evidence>
<organism evidence="6 7">
    <name type="scientific">Candidatus Nesterenkonia stercoripullorum</name>
    <dbReference type="NCBI Taxonomy" id="2838701"/>
    <lineage>
        <taxon>Bacteria</taxon>
        <taxon>Bacillati</taxon>
        <taxon>Actinomycetota</taxon>
        <taxon>Actinomycetes</taxon>
        <taxon>Micrococcales</taxon>
        <taxon>Micrococcaceae</taxon>
        <taxon>Nesterenkonia</taxon>
    </lineage>
</organism>
<dbReference type="GO" id="GO:0003700">
    <property type="term" value="F:DNA-binding transcription factor activity"/>
    <property type="evidence" value="ECO:0007669"/>
    <property type="project" value="TreeGrafter"/>
</dbReference>
<dbReference type="PROSITE" id="PS50977">
    <property type="entry name" value="HTH_TETR_2"/>
    <property type="match status" value="1"/>
</dbReference>
<sequence>MTSEMIETIAVSIADRSGYDAVSLSEIARALNVRPPSLYAHVPGKADLLSRLHRRALKHLAQLIAHATVGTSRRAALAGLIQAHRDLATQHPGLWEALQRPADSLTIGSDEAARVSGLMTAVLQGYGLRDDDVVHAVRLVAATINGLLALGHSGSLDYREPLAESSWEATTSALDRALESWPASSLAR</sequence>
<keyword evidence="2 4" id="KW-0238">DNA-binding</keyword>
<feature type="domain" description="HTH tetR-type" evidence="5">
    <location>
        <begin position="1"/>
        <end position="60"/>
    </location>
</feature>
<dbReference type="SUPFAM" id="SSF48498">
    <property type="entry name" value="Tetracyclin repressor-like, C-terminal domain"/>
    <property type="match status" value="1"/>
</dbReference>
<keyword evidence="1" id="KW-0805">Transcription regulation</keyword>
<evidence type="ECO:0000256" key="1">
    <source>
        <dbReference type="ARBA" id="ARBA00023015"/>
    </source>
</evidence>
<evidence type="ECO:0000259" key="5">
    <source>
        <dbReference type="PROSITE" id="PS50977"/>
    </source>
</evidence>
<comment type="caution">
    <text evidence="6">The sequence shown here is derived from an EMBL/GenBank/DDBJ whole genome shotgun (WGS) entry which is preliminary data.</text>
</comment>
<protein>
    <submittedName>
        <fullName evidence="6">TetR/AcrR family transcriptional regulator</fullName>
    </submittedName>
</protein>
<dbReference type="InterPro" id="IPR001647">
    <property type="entry name" value="HTH_TetR"/>
</dbReference>
<dbReference type="Gene3D" id="1.10.357.10">
    <property type="entry name" value="Tetracycline Repressor, domain 2"/>
    <property type="match status" value="1"/>
</dbReference>
<keyword evidence="3" id="KW-0804">Transcription</keyword>
<dbReference type="Pfam" id="PF13305">
    <property type="entry name" value="TetR_C_33"/>
    <property type="match status" value="1"/>
</dbReference>
<name>A0A9D1URB8_9MICC</name>
<feature type="DNA-binding region" description="H-T-H motif" evidence="4">
    <location>
        <begin position="23"/>
        <end position="42"/>
    </location>
</feature>
<dbReference type="Pfam" id="PF00440">
    <property type="entry name" value="TetR_N"/>
    <property type="match status" value="1"/>
</dbReference>
<dbReference type="EMBL" id="DXGD01000060">
    <property type="protein sequence ID" value="HIW98812.1"/>
    <property type="molecule type" value="Genomic_DNA"/>
</dbReference>
<dbReference type="InterPro" id="IPR009057">
    <property type="entry name" value="Homeodomain-like_sf"/>
</dbReference>
<dbReference type="InterPro" id="IPR025996">
    <property type="entry name" value="MT1864/Rv1816-like_C"/>
</dbReference>
<dbReference type="PANTHER" id="PTHR30055:SF234">
    <property type="entry name" value="HTH-TYPE TRANSCRIPTIONAL REGULATOR BETI"/>
    <property type="match status" value="1"/>
</dbReference>
<evidence type="ECO:0000256" key="3">
    <source>
        <dbReference type="ARBA" id="ARBA00023163"/>
    </source>
</evidence>
<dbReference type="Proteomes" id="UP000824151">
    <property type="component" value="Unassembled WGS sequence"/>
</dbReference>
<dbReference type="SUPFAM" id="SSF46689">
    <property type="entry name" value="Homeodomain-like"/>
    <property type="match status" value="1"/>
</dbReference>